<dbReference type="SUPFAM" id="SSF53822">
    <property type="entry name" value="Periplasmic binding protein-like I"/>
    <property type="match status" value="1"/>
</dbReference>
<dbReference type="InterPro" id="IPR010982">
    <property type="entry name" value="Lambda_DNA-bd_dom_sf"/>
</dbReference>
<keyword evidence="3" id="KW-0804">Transcription</keyword>
<dbReference type="GO" id="GO:0000976">
    <property type="term" value="F:transcription cis-regulatory region binding"/>
    <property type="evidence" value="ECO:0007669"/>
    <property type="project" value="TreeGrafter"/>
</dbReference>
<proteinExistence type="predicted"/>
<dbReference type="PROSITE" id="PS00356">
    <property type="entry name" value="HTH_LACI_1"/>
    <property type="match status" value="1"/>
</dbReference>
<dbReference type="PANTHER" id="PTHR30146">
    <property type="entry name" value="LACI-RELATED TRANSCRIPTIONAL REPRESSOR"/>
    <property type="match status" value="1"/>
</dbReference>
<evidence type="ECO:0000313" key="6">
    <source>
        <dbReference type="Proteomes" id="UP000035760"/>
    </source>
</evidence>
<evidence type="ECO:0000259" key="4">
    <source>
        <dbReference type="PROSITE" id="PS50932"/>
    </source>
</evidence>
<dbReference type="Gene3D" id="1.10.260.40">
    <property type="entry name" value="lambda repressor-like DNA-binding domains"/>
    <property type="match status" value="1"/>
</dbReference>
<dbReference type="Pfam" id="PF00532">
    <property type="entry name" value="Peripla_BP_1"/>
    <property type="match status" value="1"/>
</dbReference>
<dbReference type="CDD" id="cd01392">
    <property type="entry name" value="HTH_LacI"/>
    <property type="match status" value="1"/>
</dbReference>
<gene>
    <name evidence="5" type="ORF">BN873_360017</name>
</gene>
<dbReference type="InterPro" id="IPR001761">
    <property type="entry name" value="Peripla_BP/Lac1_sug-bd_dom"/>
</dbReference>
<dbReference type="CDD" id="cd19977">
    <property type="entry name" value="PBP1_EndR-like"/>
    <property type="match status" value="1"/>
</dbReference>
<dbReference type="PROSITE" id="PS50932">
    <property type="entry name" value="HTH_LACI_2"/>
    <property type="match status" value="1"/>
</dbReference>
<dbReference type="EMBL" id="CBTJ020000043">
    <property type="protein sequence ID" value="CDI02923.1"/>
    <property type="molecule type" value="Genomic_DNA"/>
</dbReference>
<reference evidence="5" key="2">
    <citation type="submission" date="2014-03" db="EMBL/GenBank/DDBJ databases">
        <title>Candidatus Competibacter-lineage genomes retrieved from metagenomes reveal functional metabolic diversity.</title>
        <authorList>
            <person name="McIlroy S.J."/>
            <person name="Albertsen M."/>
            <person name="Andresen E.K."/>
            <person name="Saunders A.M."/>
            <person name="Kristiansen R."/>
            <person name="Stokholm-Bjerregaard M."/>
            <person name="Nielsen K.L."/>
            <person name="Nielsen P.H."/>
        </authorList>
    </citation>
    <scope>NUCLEOTIDE SEQUENCE</scope>
    <source>
        <strain evidence="5">Run_A_D11</strain>
    </source>
</reference>
<reference evidence="5" key="1">
    <citation type="submission" date="2013-07" db="EMBL/GenBank/DDBJ databases">
        <authorList>
            <person name="McIlroy S."/>
        </authorList>
    </citation>
    <scope>NUCLEOTIDE SEQUENCE [LARGE SCALE GENOMIC DNA]</scope>
    <source>
        <strain evidence="5">Run_A_D11</strain>
    </source>
</reference>
<feature type="domain" description="HTH lacI-type" evidence="4">
    <location>
        <begin position="2"/>
        <end position="56"/>
    </location>
</feature>
<keyword evidence="2" id="KW-0238">DNA-binding</keyword>
<dbReference type="SUPFAM" id="SSF47413">
    <property type="entry name" value="lambda repressor-like DNA-binding domains"/>
    <property type="match status" value="1"/>
</dbReference>
<dbReference type="PANTHER" id="PTHR30146:SF145">
    <property type="entry name" value="RIBOSE OPERON REPRESSOR"/>
    <property type="match status" value="1"/>
</dbReference>
<dbReference type="AlphaFoldDB" id="W6MDI5"/>
<protein>
    <submittedName>
        <fullName evidence="5">Transcriptional regulator lacI family</fullName>
    </submittedName>
</protein>
<dbReference type="Pfam" id="PF00356">
    <property type="entry name" value="LacI"/>
    <property type="match status" value="1"/>
</dbReference>
<dbReference type="SMART" id="SM00354">
    <property type="entry name" value="HTH_LACI"/>
    <property type="match status" value="1"/>
</dbReference>
<keyword evidence="1" id="KW-0805">Transcription regulation</keyword>
<organism evidence="5 6">
    <name type="scientific">Candidatus Competibacter denitrificans Run_A_D11</name>
    <dbReference type="NCBI Taxonomy" id="1400863"/>
    <lineage>
        <taxon>Bacteria</taxon>
        <taxon>Pseudomonadati</taxon>
        <taxon>Pseudomonadota</taxon>
        <taxon>Gammaproteobacteria</taxon>
        <taxon>Candidatus Competibacteraceae</taxon>
        <taxon>Candidatus Competibacter</taxon>
    </lineage>
</organism>
<dbReference type="STRING" id="1400863.BN873_360017"/>
<keyword evidence="6" id="KW-1185">Reference proteome</keyword>
<name>W6MDI5_9GAMM</name>
<evidence type="ECO:0000256" key="3">
    <source>
        <dbReference type="ARBA" id="ARBA00023163"/>
    </source>
</evidence>
<evidence type="ECO:0000313" key="5">
    <source>
        <dbReference type="EMBL" id="CDI02923.1"/>
    </source>
</evidence>
<accession>W6MDI5</accession>
<sequence length="339" mass="37321">MARIKDVAKQAGVSVASVSRVLAGHSKVSESIRQRVLGAVHDLSYRPDLAARRLRSRQTDTIGLIVSDIRNPFFTEVSRAVEDVSYQHHLRVILCNTDEDVEKENLYLDLMRDENVSGVILSPTLTTLAGFRARDYPFPMVLVDRCDRDTAADAVILDNVDAGYRLTTHLIDNGYRRNIFFYGTTSATGRQRREGYVAAMAAHGLEAHAEPVRSTATAEHGRAAAYERLRRRPLPDALVASSGLILLGLTEALRESKLRFPDAVALAGFDDLPWTRLVEPGITVISQPLYEIGRAAIELLLQRIAKPDQAVRRVVLRGELIERGSTAKRNGSAGVSVAA</sequence>
<dbReference type="Proteomes" id="UP000035760">
    <property type="component" value="Unassembled WGS sequence"/>
</dbReference>
<comment type="caution">
    <text evidence="5">The sequence shown here is derived from an EMBL/GenBank/DDBJ whole genome shotgun (WGS) entry which is preliminary data.</text>
</comment>
<dbReference type="GO" id="GO:0003700">
    <property type="term" value="F:DNA-binding transcription factor activity"/>
    <property type="evidence" value="ECO:0007669"/>
    <property type="project" value="TreeGrafter"/>
</dbReference>
<dbReference type="OrthoDB" id="9798934at2"/>
<evidence type="ECO:0000256" key="1">
    <source>
        <dbReference type="ARBA" id="ARBA00023015"/>
    </source>
</evidence>
<dbReference type="InterPro" id="IPR028082">
    <property type="entry name" value="Peripla_BP_I"/>
</dbReference>
<dbReference type="Gene3D" id="3.40.50.2300">
    <property type="match status" value="2"/>
</dbReference>
<dbReference type="InterPro" id="IPR000843">
    <property type="entry name" value="HTH_LacI"/>
</dbReference>
<dbReference type="RefSeq" id="WP_048673481.1">
    <property type="nucleotide sequence ID" value="NZ_CBTJ020000043.1"/>
</dbReference>
<evidence type="ECO:0000256" key="2">
    <source>
        <dbReference type="ARBA" id="ARBA00023125"/>
    </source>
</evidence>